<name>A0A1I4C3P1_9PROT</name>
<dbReference type="EMBL" id="FOSP01000014">
    <property type="protein sequence ID" value="SFK74949.1"/>
    <property type="molecule type" value="Genomic_DNA"/>
</dbReference>
<keyword evidence="4" id="KW-0347">Helicase</keyword>
<dbReference type="InterPro" id="IPR006171">
    <property type="entry name" value="TOPRIM_dom"/>
</dbReference>
<organism evidence="4 5">
    <name type="scientific">Nitrosomonas aestuarii</name>
    <dbReference type="NCBI Taxonomy" id="52441"/>
    <lineage>
        <taxon>Bacteria</taxon>
        <taxon>Pseudomonadati</taxon>
        <taxon>Pseudomonadota</taxon>
        <taxon>Betaproteobacteria</taxon>
        <taxon>Nitrosomonadales</taxon>
        <taxon>Nitrosomonadaceae</taxon>
        <taxon>Nitrosomonas</taxon>
    </lineage>
</organism>
<keyword evidence="4" id="KW-0547">Nucleotide-binding</keyword>
<dbReference type="GO" id="GO:0004386">
    <property type="term" value="F:helicase activity"/>
    <property type="evidence" value="ECO:0007669"/>
    <property type="project" value="UniProtKB-KW"/>
</dbReference>
<dbReference type="Gene3D" id="3.40.50.300">
    <property type="entry name" value="P-loop containing nucleotide triphosphate hydrolases"/>
    <property type="match status" value="1"/>
</dbReference>
<evidence type="ECO:0000313" key="4">
    <source>
        <dbReference type="EMBL" id="SFK74949.1"/>
    </source>
</evidence>
<evidence type="ECO:0000259" key="2">
    <source>
        <dbReference type="Pfam" id="PF13362"/>
    </source>
</evidence>
<feature type="domain" description="Toprim" evidence="2">
    <location>
        <begin position="193"/>
        <end position="295"/>
    </location>
</feature>
<evidence type="ECO:0000313" key="5">
    <source>
        <dbReference type="Proteomes" id="UP000199533"/>
    </source>
</evidence>
<keyword evidence="4" id="KW-0067">ATP-binding</keyword>
<dbReference type="InterPro" id="IPR034154">
    <property type="entry name" value="TOPRIM_DnaG/twinkle"/>
</dbReference>
<dbReference type="RefSeq" id="WP_170841630.1">
    <property type="nucleotide sequence ID" value="NZ_FOSP01000014.1"/>
</dbReference>
<dbReference type="InterPro" id="IPR027417">
    <property type="entry name" value="P-loop_NTPase"/>
</dbReference>
<dbReference type="InterPro" id="IPR045455">
    <property type="entry name" value="NrS-1_pol-like_helicase"/>
</dbReference>
<proteinExistence type="predicted"/>
<feature type="coiled-coil region" evidence="1">
    <location>
        <begin position="82"/>
        <end position="109"/>
    </location>
</feature>
<evidence type="ECO:0000256" key="1">
    <source>
        <dbReference type="SAM" id="Coils"/>
    </source>
</evidence>
<accession>A0A1I4C3P1</accession>
<dbReference type="STRING" id="52441.SAMN05216302_101453"/>
<dbReference type="AlphaFoldDB" id="A0A1I4C3P1"/>
<dbReference type="SUPFAM" id="SSF52540">
    <property type="entry name" value="P-loop containing nucleoside triphosphate hydrolases"/>
    <property type="match status" value="1"/>
</dbReference>
<sequence length="782" mass="87861">MTDPVYEFMRDMSARGLSPHKESIVADGKLHRYRVSGDRAGKENGWYVLHLDGIPAGAFGSWKTGEQHNWCSKSANELTPEEREANKQRMEATRKAREAETEMLRAAAKDKAESLWDKAHEGVDAGHVYIKDKAITPFGARQLGKMIVIKIRDEYDELHSLQFILPDGSKRYLSNGRKAGCFNLIKGDSSKPIYICEGWATGCSIRSATGANVAVCFDSGNLKPVAESLKRIMPDNDFVICADDDFKTMAPVVNPGITKAAEAAAAIGAPVFIPKFGDARPDRATDFNDMHQLYGLDAVRECLSGESSNMVDLNARRKTKLASDVEKEKGATKQPSGKKGADIDWNRYKRILDRYALIYGTETCIDIDLRMIMKVRDFRLAVTNDYANMWLKSPSRRTILPKEVVFDPSCQSSGNEINLYRGFDIKPKQGNFSAIQELLLHLCAESAESDAGVYEVMDWVLKWIALPLQRPGAKMRTALVFHGPQGTGKNLFFEIIAAIYGCYSLIVGQEQLESSYNDWMSQKLFLIGDEVIARQELFHQKNKLKAFITGETIQVNPKFLPLRTEKNHINVVFLSNEDQPLALEPSDRRYLVVYTPPQRHDDLYDQVSMCIKNGGIEAFYHHLLSLDLSDFNEHTKPIMTVAKADLIELGMKPAQKFLYDWVRGFLPLPLVGCSVDQLYRAFEHWMKLYGGKWAPDKNQFGSTAKKAMDMLSDKFNSGDKIMITKPVRLPSSYDGQTMVRMWIPQQGTCRPKEGEKLGEWAVGAIDAFESALKKYKAGESGV</sequence>
<feature type="domain" description="NrS-1 polymerase-like helicase" evidence="3">
    <location>
        <begin position="481"/>
        <end position="589"/>
    </location>
</feature>
<keyword evidence="1" id="KW-0175">Coiled coil</keyword>
<evidence type="ECO:0000259" key="3">
    <source>
        <dbReference type="Pfam" id="PF19263"/>
    </source>
</evidence>
<reference evidence="5" key="1">
    <citation type="submission" date="2016-10" db="EMBL/GenBank/DDBJ databases">
        <authorList>
            <person name="Varghese N."/>
            <person name="Submissions S."/>
        </authorList>
    </citation>
    <scope>NUCLEOTIDE SEQUENCE [LARGE SCALE GENOMIC DNA]</scope>
    <source>
        <strain evidence="5">Nm69</strain>
    </source>
</reference>
<dbReference type="CDD" id="cd01029">
    <property type="entry name" value="TOPRIM_primases"/>
    <property type="match status" value="1"/>
</dbReference>
<keyword evidence="4" id="KW-0378">Hydrolase</keyword>
<gene>
    <name evidence="4" type="ORF">SAMN05216302_101453</name>
</gene>
<dbReference type="Pfam" id="PF19263">
    <property type="entry name" value="DUF5906"/>
    <property type="match status" value="1"/>
</dbReference>
<keyword evidence="5" id="KW-1185">Reference proteome</keyword>
<dbReference type="Pfam" id="PF13362">
    <property type="entry name" value="Toprim_3"/>
    <property type="match status" value="1"/>
</dbReference>
<dbReference type="Proteomes" id="UP000199533">
    <property type="component" value="Unassembled WGS sequence"/>
</dbReference>
<protein>
    <submittedName>
        <fullName evidence="4">Putative DNA primase/helicase</fullName>
    </submittedName>
</protein>